<accession>A0A426XLU8</accession>
<evidence type="ECO:0000256" key="1">
    <source>
        <dbReference type="SAM" id="MobiDB-lite"/>
    </source>
</evidence>
<gene>
    <name evidence="2" type="ORF">B296_00046147</name>
</gene>
<dbReference type="Proteomes" id="UP000287651">
    <property type="component" value="Unassembled WGS sequence"/>
</dbReference>
<comment type="caution">
    <text evidence="2">The sequence shown here is derived from an EMBL/GenBank/DDBJ whole genome shotgun (WGS) entry which is preliminary data.</text>
</comment>
<sequence length="121" mass="13354">MVGEHACVGRGKSEWRLRPIGQGKPGERPRENNSLRRRRRRRRGLKRVVVCIWKGGPTAKGGKERLGNGGVAVAAPESDESTGRGGYDLIALAGMRRQIGFFIQSGFVRIEIAKGKLIIIY</sequence>
<feature type="region of interest" description="Disordered" evidence="1">
    <location>
        <begin position="1"/>
        <end position="42"/>
    </location>
</feature>
<protein>
    <submittedName>
        <fullName evidence="2">Uncharacterized protein</fullName>
    </submittedName>
</protein>
<feature type="compositionally biased region" description="Basic and acidic residues" evidence="1">
    <location>
        <begin position="25"/>
        <end position="34"/>
    </location>
</feature>
<dbReference type="AlphaFoldDB" id="A0A426XLU8"/>
<proteinExistence type="predicted"/>
<organism evidence="2 3">
    <name type="scientific">Ensete ventricosum</name>
    <name type="common">Abyssinian banana</name>
    <name type="synonym">Musa ensete</name>
    <dbReference type="NCBI Taxonomy" id="4639"/>
    <lineage>
        <taxon>Eukaryota</taxon>
        <taxon>Viridiplantae</taxon>
        <taxon>Streptophyta</taxon>
        <taxon>Embryophyta</taxon>
        <taxon>Tracheophyta</taxon>
        <taxon>Spermatophyta</taxon>
        <taxon>Magnoliopsida</taxon>
        <taxon>Liliopsida</taxon>
        <taxon>Zingiberales</taxon>
        <taxon>Musaceae</taxon>
        <taxon>Ensete</taxon>
    </lineage>
</organism>
<evidence type="ECO:0000313" key="3">
    <source>
        <dbReference type="Proteomes" id="UP000287651"/>
    </source>
</evidence>
<name>A0A426XLU8_ENSVE</name>
<dbReference type="EMBL" id="AMZH03019354">
    <property type="protein sequence ID" value="RRT40477.1"/>
    <property type="molecule type" value="Genomic_DNA"/>
</dbReference>
<reference evidence="2 3" key="1">
    <citation type="journal article" date="2014" name="Agronomy (Basel)">
        <title>A Draft Genome Sequence for Ensete ventricosum, the Drought-Tolerant Tree Against Hunger.</title>
        <authorList>
            <person name="Harrison J."/>
            <person name="Moore K.A."/>
            <person name="Paszkiewicz K."/>
            <person name="Jones T."/>
            <person name="Grant M."/>
            <person name="Ambacheew D."/>
            <person name="Muzemil S."/>
            <person name="Studholme D.J."/>
        </authorList>
    </citation>
    <scope>NUCLEOTIDE SEQUENCE [LARGE SCALE GENOMIC DNA]</scope>
</reference>
<evidence type="ECO:0000313" key="2">
    <source>
        <dbReference type="EMBL" id="RRT40477.1"/>
    </source>
</evidence>